<evidence type="ECO:0000256" key="3">
    <source>
        <dbReference type="ARBA" id="ARBA00005638"/>
    </source>
</evidence>
<comment type="catalytic activity">
    <reaction evidence="7">
        <text>4 porphobilinogen + H2O = hydroxymethylbilane + 4 NH4(+)</text>
        <dbReference type="Rhea" id="RHEA:13185"/>
        <dbReference type="ChEBI" id="CHEBI:15377"/>
        <dbReference type="ChEBI" id="CHEBI:28938"/>
        <dbReference type="ChEBI" id="CHEBI:57845"/>
        <dbReference type="ChEBI" id="CHEBI:58126"/>
        <dbReference type="EC" id="2.5.1.61"/>
    </reaction>
</comment>
<accession>A0A0F9BCG3</accession>
<dbReference type="EMBL" id="LAZR01041614">
    <property type="protein sequence ID" value="KKL11532.1"/>
    <property type="molecule type" value="Genomic_DNA"/>
</dbReference>
<evidence type="ECO:0000256" key="1">
    <source>
        <dbReference type="ARBA" id="ARBA00002869"/>
    </source>
</evidence>
<keyword evidence="5" id="KW-0808">Transferase</keyword>
<organism evidence="9">
    <name type="scientific">marine sediment metagenome</name>
    <dbReference type="NCBI Taxonomy" id="412755"/>
    <lineage>
        <taxon>unclassified sequences</taxon>
        <taxon>metagenomes</taxon>
        <taxon>ecological metagenomes</taxon>
    </lineage>
</organism>
<dbReference type="Gene3D" id="3.40.190.10">
    <property type="entry name" value="Periplasmic binding protein-like II"/>
    <property type="match status" value="2"/>
</dbReference>
<comment type="function">
    <text evidence="1">Tetrapolymerization of the monopyrrole PBG into the hydroxymethylbilane pre-uroporphyrinogen in several discrete steps.</text>
</comment>
<dbReference type="PRINTS" id="PR00151">
    <property type="entry name" value="PORPHBDMNASE"/>
</dbReference>
<evidence type="ECO:0000256" key="5">
    <source>
        <dbReference type="ARBA" id="ARBA00022679"/>
    </source>
</evidence>
<evidence type="ECO:0000256" key="6">
    <source>
        <dbReference type="ARBA" id="ARBA00023244"/>
    </source>
</evidence>
<feature type="non-terminal residue" evidence="9">
    <location>
        <position position="179"/>
    </location>
</feature>
<evidence type="ECO:0000256" key="4">
    <source>
        <dbReference type="ARBA" id="ARBA00012655"/>
    </source>
</evidence>
<dbReference type="Pfam" id="PF01379">
    <property type="entry name" value="Porphobil_deam"/>
    <property type="match status" value="1"/>
</dbReference>
<evidence type="ECO:0000256" key="2">
    <source>
        <dbReference type="ARBA" id="ARBA00004735"/>
    </source>
</evidence>
<protein>
    <recommendedName>
        <fullName evidence="4">hydroxymethylbilane synthase</fullName>
        <ecNumber evidence="4">2.5.1.61</ecNumber>
    </recommendedName>
</protein>
<sequence>MGRETIRIGTRGSPLALKQAEEIVSSLRRFHPHLNFRIIKMKTTGDKNKNTPLEKLEGTDFFTKEIEEALLRGEIDLAVHSAKDLPDQIPEGLTIAAITSSIDPDDILVSKKSLKLDELPRGAKVGTSSFRRKTQLKKFRSDFQIVDIRGDTPKVYEKFFEDNEEYPVMTIAGGGYTRT</sequence>
<dbReference type="PANTHER" id="PTHR11557:SF0">
    <property type="entry name" value="PORPHOBILINOGEN DEAMINASE"/>
    <property type="match status" value="1"/>
</dbReference>
<dbReference type="EC" id="2.5.1.61" evidence="4"/>
<evidence type="ECO:0000256" key="7">
    <source>
        <dbReference type="ARBA" id="ARBA00048169"/>
    </source>
</evidence>
<evidence type="ECO:0000259" key="8">
    <source>
        <dbReference type="Pfam" id="PF01379"/>
    </source>
</evidence>
<comment type="caution">
    <text evidence="9">The sequence shown here is derived from an EMBL/GenBank/DDBJ whole genome shotgun (WGS) entry which is preliminary data.</text>
</comment>
<dbReference type="FunFam" id="3.40.190.10:FF:000086">
    <property type="entry name" value="Probable porphobilinogen deaminase"/>
    <property type="match status" value="1"/>
</dbReference>
<dbReference type="InterPro" id="IPR000860">
    <property type="entry name" value="HemC"/>
</dbReference>
<dbReference type="SUPFAM" id="SSF53850">
    <property type="entry name" value="Periplasmic binding protein-like II"/>
    <property type="match status" value="1"/>
</dbReference>
<reference evidence="9" key="1">
    <citation type="journal article" date="2015" name="Nature">
        <title>Complex archaea that bridge the gap between prokaryotes and eukaryotes.</title>
        <authorList>
            <person name="Spang A."/>
            <person name="Saw J.H."/>
            <person name="Jorgensen S.L."/>
            <person name="Zaremba-Niedzwiedzka K."/>
            <person name="Martijn J."/>
            <person name="Lind A.E."/>
            <person name="van Eijk R."/>
            <person name="Schleper C."/>
            <person name="Guy L."/>
            <person name="Ettema T.J."/>
        </authorList>
    </citation>
    <scope>NUCLEOTIDE SEQUENCE</scope>
</reference>
<evidence type="ECO:0000313" key="9">
    <source>
        <dbReference type="EMBL" id="KKL11532.1"/>
    </source>
</evidence>
<comment type="similarity">
    <text evidence="3">Belongs to the HMBS family.</text>
</comment>
<dbReference type="AlphaFoldDB" id="A0A0F9BCG3"/>
<gene>
    <name evidence="9" type="ORF">LCGC14_2544890</name>
</gene>
<dbReference type="GO" id="GO:0004418">
    <property type="term" value="F:hydroxymethylbilane synthase activity"/>
    <property type="evidence" value="ECO:0007669"/>
    <property type="project" value="UniProtKB-EC"/>
</dbReference>
<dbReference type="GO" id="GO:0005737">
    <property type="term" value="C:cytoplasm"/>
    <property type="evidence" value="ECO:0007669"/>
    <property type="project" value="TreeGrafter"/>
</dbReference>
<dbReference type="GO" id="GO:0006783">
    <property type="term" value="P:heme biosynthetic process"/>
    <property type="evidence" value="ECO:0007669"/>
    <property type="project" value="TreeGrafter"/>
</dbReference>
<proteinExistence type="inferred from homology"/>
<feature type="domain" description="Porphobilinogen deaminase N-terminal" evidence="8">
    <location>
        <begin position="6"/>
        <end position="178"/>
    </location>
</feature>
<dbReference type="PANTHER" id="PTHR11557">
    <property type="entry name" value="PORPHOBILINOGEN DEAMINASE"/>
    <property type="match status" value="1"/>
</dbReference>
<keyword evidence="6" id="KW-0627">Porphyrin biosynthesis</keyword>
<dbReference type="NCBIfam" id="TIGR00212">
    <property type="entry name" value="hemC"/>
    <property type="match status" value="1"/>
</dbReference>
<dbReference type="InterPro" id="IPR022417">
    <property type="entry name" value="Porphobilin_deaminase_N"/>
</dbReference>
<name>A0A0F9BCG3_9ZZZZ</name>
<comment type="pathway">
    <text evidence="2">Porphyrin-containing compound metabolism; protoporphyrin-IX biosynthesis; coproporphyrinogen-III from 5-aminolevulinate: step 2/4.</text>
</comment>